<evidence type="ECO:0000313" key="1">
    <source>
        <dbReference type="EMBL" id="RDX76607.1"/>
    </source>
</evidence>
<accession>A0A371FE76</accession>
<gene>
    <name evidence="1" type="ORF">CR513_43382</name>
</gene>
<protein>
    <submittedName>
        <fullName evidence="1">Uncharacterized protein</fullName>
    </submittedName>
</protein>
<dbReference type="EMBL" id="QJKJ01009441">
    <property type="protein sequence ID" value="RDX76607.1"/>
    <property type="molecule type" value="Genomic_DNA"/>
</dbReference>
<evidence type="ECO:0000313" key="2">
    <source>
        <dbReference type="Proteomes" id="UP000257109"/>
    </source>
</evidence>
<dbReference type="OrthoDB" id="2274644at2759"/>
<sequence>MIFLPNGRSECFQEHTGGSNSIKRIAAKRLASVEKLWQEGLCASLYEGSWILKSWKCAYSVEDFIDRSQNLTRAVGVKEFLNGQSHGNNLMNVLFEKPTASTPEVGVSEKQIIHGLQGREPPTPSVGLQQSLDVSVRNMLVAFTPRVSYQPPLAISSTNIRVNHSYSRGTTPHYSLNPVAFERSYNPSIQSHLVSSQTSQGFVGTVHRKAVAPNPHLPSIHSHFSQRSEMELATHYMN</sequence>
<comment type="caution">
    <text evidence="1">The sequence shown here is derived from an EMBL/GenBank/DDBJ whole genome shotgun (WGS) entry which is preliminary data.</text>
</comment>
<organism evidence="1 2">
    <name type="scientific">Mucuna pruriens</name>
    <name type="common">Velvet bean</name>
    <name type="synonym">Dolichos pruriens</name>
    <dbReference type="NCBI Taxonomy" id="157652"/>
    <lineage>
        <taxon>Eukaryota</taxon>
        <taxon>Viridiplantae</taxon>
        <taxon>Streptophyta</taxon>
        <taxon>Embryophyta</taxon>
        <taxon>Tracheophyta</taxon>
        <taxon>Spermatophyta</taxon>
        <taxon>Magnoliopsida</taxon>
        <taxon>eudicotyledons</taxon>
        <taxon>Gunneridae</taxon>
        <taxon>Pentapetalae</taxon>
        <taxon>rosids</taxon>
        <taxon>fabids</taxon>
        <taxon>Fabales</taxon>
        <taxon>Fabaceae</taxon>
        <taxon>Papilionoideae</taxon>
        <taxon>50 kb inversion clade</taxon>
        <taxon>NPAAA clade</taxon>
        <taxon>indigoferoid/millettioid clade</taxon>
        <taxon>Phaseoleae</taxon>
        <taxon>Mucuna</taxon>
    </lineage>
</organism>
<dbReference type="Proteomes" id="UP000257109">
    <property type="component" value="Unassembled WGS sequence"/>
</dbReference>
<dbReference type="AlphaFoldDB" id="A0A371FE76"/>
<reference evidence="1" key="1">
    <citation type="submission" date="2018-05" db="EMBL/GenBank/DDBJ databases">
        <title>Draft genome of Mucuna pruriens seed.</title>
        <authorList>
            <person name="Nnadi N.E."/>
            <person name="Vos R."/>
            <person name="Hasami M.H."/>
            <person name="Devisetty U.K."/>
            <person name="Aguiy J.C."/>
        </authorList>
    </citation>
    <scope>NUCLEOTIDE SEQUENCE [LARGE SCALE GENOMIC DNA]</scope>
    <source>
        <strain evidence="1">JCA_2017</strain>
    </source>
</reference>
<keyword evidence="2" id="KW-1185">Reference proteome</keyword>
<name>A0A371FE76_MUCPR</name>
<dbReference type="STRING" id="157652.A0A371FE76"/>
<feature type="non-terminal residue" evidence="1">
    <location>
        <position position="1"/>
    </location>
</feature>
<proteinExistence type="predicted"/>